<accession>A0ABS9VRT7</accession>
<keyword evidence="2" id="KW-1185">Reference proteome</keyword>
<proteinExistence type="predicted"/>
<gene>
    <name evidence="1" type="ORF">LZ016_15230</name>
</gene>
<sequence length="67" mass="7472">MAEGSKPDFEVFAVREREGGSGKDIFVKIGVAYKRRNEAEGVNILLDALPLGRRLVVVPPLEDPHRR</sequence>
<dbReference type="EMBL" id="JAKZHW010000002">
    <property type="protein sequence ID" value="MCH8617449.1"/>
    <property type="molecule type" value="Genomic_DNA"/>
</dbReference>
<dbReference type="Proteomes" id="UP001203058">
    <property type="component" value="Unassembled WGS sequence"/>
</dbReference>
<evidence type="ECO:0000313" key="2">
    <source>
        <dbReference type="Proteomes" id="UP001203058"/>
    </source>
</evidence>
<comment type="caution">
    <text evidence="1">The sequence shown here is derived from an EMBL/GenBank/DDBJ whole genome shotgun (WGS) entry which is preliminary data.</text>
</comment>
<name>A0ABS9VRT7_9SPHN</name>
<organism evidence="1 2">
    <name type="scientific">Sphingomonas telluris</name>
    <dbReference type="NCBI Taxonomy" id="2907998"/>
    <lineage>
        <taxon>Bacteria</taxon>
        <taxon>Pseudomonadati</taxon>
        <taxon>Pseudomonadota</taxon>
        <taxon>Alphaproteobacteria</taxon>
        <taxon>Sphingomonadales</taxon>
        <taxon>Sphingomonadaceae</taxon>
        <taxon>Sphingomonas</taxon>
    </lineage>
</organism>
<protein>
    <submittedName>
        <fullName evidence="1">Uncharacterized protein</fullName>
    </submittedName>
</protein>
<reference evidence="1 2" key="1">
    <citation type="submission" date="2022-03" db="EMBL/GenBank/DDBJ databases">
        <authorList>
            <person name="Jo J.-H."/>
            <person name="Im W.-T."/>
        </authorList>
    </citation>
    <scope>NUCLEOTIDE SEQUENCE [LARGE SCALE GENOMIC DNA]</scope>
    <source>
        <strain evidence="1 2">SM33</strain>
    </source>
</reference>
<dbReference type="RefSeq" id="WP_241448322.1">
    <property type="nucleotide sequence ID" value="NZ_JAKZHW010000002.1"/>
</dbReference>
<evidence type="ECO:0000313" key="1">
    <source>
        <dbReference type="EMBL" id="MCH8617449.1"/>
    </source>
</evidence>